<dbReference type="EMBL" id="SNRY01003348">
    <property type="protein sequence ID" value="KAA6321310.1"/>
    <property type="molecule type" value="Genomic_DNA"/>
</dbReference>
<dbReference type="GO" id="GO:0006629">
    <property type="term" value="P:lipid metabolic process"/>
    <property type="evidence" value="ECO:0007669"/>
    <property type="project" value="InterPro"/>
</dbReference>
<dbReference type="PANTHER" id="PTHR46211">
    <property type="entry name" value="GLYCEROPHOSPHORYL DIESTER PHOSPHODIESTERASE"/>
    <property type="match status" value="1"/>
</dbReference>
<accession>A0A5J4QJU8</accession>
<dbReference type="InterPro" id="IPR017946">
    <property type="entry name" value="PLC-like_Pdiesterase_TIM-brl"/>
</dbReference>
<dbReference type="InterPro" id="IPR030395">
    <property type="entry name" value="GP_PDE_dom"/>
</dbReference>
<dbReference type="Pfam" id="PF03009">
    <property type="entry name" value="GDPD"/>
    <property type="match status" value="1"/>
</dbReference>
<gene>
    <name evidence="2" type="ORF">EZS27_029026</name>
</gene>
<evidence type="ECO:0000259" key="1">
    <source>
        <dbReference type="PROSITE" id="PS51704"/>
    </source>
</evidence>
<feature type="domain" description="GP-PDE" evidence="1">
    <location>
        <begin position="21"/>
        <end position="250"/>
    </location>
</feature>
<dbReference type="Gene3D" id="3.20.20.190">
    <property type="entry name" value="Phosphatidylinositol (PI) phosphodiesterase"/>
    <property type="match status" value="1"/>
</dbReference>
<dbReference type="PROSITE" id="PS51704">
    <property type="entry name" value="GP_PDE"/>
    <property type="match status" value="1"/>
</dbReference>
<dbReference type="AlphaFoldDB" id="A0A5J4QJU8"/>
<reference evidence="2" key="1">
    <citation type="submission" date="2019-03" db="EMBL/GenBank/DDBJ databases">
        <title>Single cell metagenomics reveals metabolic interactions within the superorganism composed of flagellate Streblomastix strix and complex community of Bacteroidetes bacteria on its surface.</title>
        <authorList>
            <person name="Treitli S.C."/>
            <person name="Kolisko M."/>
            <person name="Husnik F."/>
            <person name="Keeling P."/>
            <person name="Hampl V."/>
        </authorList>
    </citation>
    <scope>NUCLEOTIDE SEQUENCE</scope>
    <source>
        <strain evidence="2">STM</strain>
    </source>
</reference>
<name>A0A5J4QJU8_9ZZZZ</name>
<protein>
    <recommendedName>
        <fullName evidence="1">GP-PDE domain-containing protein</fullName>
    </recommendedName>
</protein>
<proteinExistence type="predicted"/>
<dbReference type="PANTHER" id="PTHR46211:SF1">
    <property type="entry name" value="GLYCEROPHOSPHODIESTER PHOSPHODIESTERASE, CYTOPLASMIC"/>
    <property type="match status" value="1"/>
</dbReference>
<evidence type="ECO:0000313" key="2">
    <source>
        <dbReference type="EMBL" id="KAA6321310.1"/>
    </source>
</evidence>
<comment type="caution">
    <text evidence="2">The sequence shown here is derived from an EMBL/GenBank/DDBJ whole genome shotgun (WGS) entry which is preliminary data.</text>
</comment>
<dbReference type="GO" id="GO:0008081">
    <property type="term" value="F:phosphoric diester hydrolase activity"/>
    <property type="evidence" value="ECO:0007669"/>
    <property type="project" value="InterPro"/>
</dbReference>
<organism evidence="2">
    <name type="scientific">termite gut metagenome</name>
    <dbReference type="NCBI Taxonomy" id="433724"/>
    <lineage>
        <taxon>unclassified sequences</taxon>
        <taxon>metagenomes</taxon>
        <taxon>organismal metagenomes</taxon>
    </lineage>
</organism>
<dbReference type="SUPFAM" id="SSF51695">
    <property type="entry name" value="PLC-like phosphodiesterases"/>
    <property type="match status" value="1"/>
</dbReference>
<sequence length="253" mass="28598">MKRFLSITILSLLAINGFSQTQIIAHRGYWDTLGSARNSLSSLNNAIDLGVYGSELDVWLTKDGALVINHDDDYEGVVIRTATYKQVSALRLVNGEPLPTLQQYIEIVKKQNATKLIVEIKPHHSTESDVRAANAVVKAINESGQADLVDYISFSEAICNELIRLHPKHRVAYLNGEKSPEELKAAGYWGLDYYWEVLREKHPEWIKEAKALGLTTNVWTVNRLEQMQYFISQGIDFITTDNPQLLRGLVNEK</sequence>